<dbReference type="AlphaFoldDB" id="A0A0B1S000"/>
<protein>
    <recommendedName>
        <fullName evidence="1">Reverse transcriptase domain-containing protein</fullName>
    </recommendedName>
</protein>
<keyword evidence="3" id="KW-1185">Reference proteome</keyword>
<evidence type="ECO:0000313" key="2">
    <source>
        <dbReference type="EMBL" id="KHJ76545.1"/>
    </source>
</evidence>
<dbReference type="OrthoDB" id="429521at2759"/>
<evidence type="ECO:0000259" key="1">
    <source>
        <dbReference type="PROSITE" id="PS50878"/>
    </source>
</evidence>
<feature type="domain" description="Reverse transcriptase" evidence="1">
    <location>
        <begin position="1"/>
        <end position="103"/>
    </location>
</feature>
<organism evidence="2 3">
    <name type="scientific">Oesophagostomum dentatum</name>
    <name type="common">Nodular worm</name>
    <dbReference type="NCBI Taxonomy" id="61180"/>
    <lineage>
        <taxon>Eukaryota</taxon>
        <taxon>Metazoa</taxon>
        <taxon>Ecdysozoa</taxon>
        <taxon>Nematoda</taxon>
        <taxon>Chromadorea</taxon>
        <taxon>Rhabditida</taxon>
        <taxon>Rhabditina</taxon>
        <taxon>Rhabditomorpha</taxon>
        <taxon>Strongyloidea</taxon>
        <taxon>Strongylidae</taxon>
        <taxon>Oesophagostomum</taxon>
    </lineage>
</organism>
<dbReference type="InterPro" id="IPR000477">
    <property type="entry name" value="RT_dom"/>
</dbReference>
<gene>
    <name evidence="2" type="ORF">OESDEN_23835</name>
</gene>
<proteinExistence type="predicted"/>
<feature type="non-terminal residue" evidence="2">
    <location>
        <position position="1"/>
    </location>
</feature>
<name>A0A0B1S000_OESDE</name>
<dbReference type="PANTHER" id="PTHR47331">
    <property type="entry name" value="PHD-TYPE DOMAIN-CONTAINING PROTEIN"/>
    <property type="match status" value="1"/>
</dbReference>
<dbReference type="Gene3D" id="3.30.70.270">
    <property type="match status" value="1"/>
</dbReference>
<accession>A0A0B1S000</accession>
<dbReference type="InterPro" id="IPR043502">
    <property type="entry name" value="DNA/RNA_pol_sf"/>
</dbReference>
<evidence type="ECO:0000313" key="3">
    <source>
        <dbReference type="Proteomes" id="UP000053660"/>
    </source>
</evidence>
<dbReference type="InterPro" id="IPR043128">
    <property type="entry name" value="Rev_trsase/Diguanyl_cyclase"/>
</dbReference>
<sequence>FKRLPFGVTASPSILNMCLTSFLNTQNSEISAEIAKNMYVDNIMMSAETVEEAMDKYYESKRLFAKIGMNLREYISNSPEVNAQIPECDRLESGNMKLLGIKYDVLRDTFQIKTEFKTFEKLTKKI</sequence>
<reference evidence="2 3" key="1">
    <citation type="submission" date="2014-03" db="EMBL/GenBank/DDBJ databases">
        <title>Draft genome of the hookworm Oesophagostomum dentatum.</title>
        <authorList>
            <person name="Mitreva M."/>
        </authorList>
    </citation>
    <scope>NUCLEOTIDE SEQUENCE [LARGE SCALE GENOMIC DNA]</scope>
    <source>
        <strain evidence="2 3">OD-Hann</strain>
    </source>
</reference>
<dbReference type="PROSITE" id="PS50878">
    <property type="entry name" value="RT_POL"/>
    <property type="match status" value="1"/>
</dbReference>
<dbReference type="SUPFAM" id="SSF56672">
    <property type="entry name" value="DNA/RNA polymerases"/>
    <property type="match status" value="1"/>
</dbReference>
<dbReference type="Proteomes" id="UP000053660">
    <property type="component" value="Unassembled WGS sequence"/>
</dbReference>
<dbReference type="EMBL" id="KN611649">
    <property type="protein sequence ID" value="KHJ76545.1"/>
    <property type="molecule type" value="Genomic_DNA"/>
</dbReference>